<protein>
    <submittedName>
        <fullName evidence="1">Uncharacterized protein</fullName>
    </submittedName>
</protein>
<dbReference type="EMBL" id="MN740283">
    <property type="protein sequence ID" value="QHT97691.1"/>
    <property type="molecule type" value="Genomic_DNA"/>
</dbReference>
<organism evidence="1">
    <name type="scientific">viral metagenome</name>
    <dbReference type="NCBI Taxonomy" id="1070528"/>
    <lineage>
        <taxon>unclassified sequences</taxon>
        <taxon>metagenomes</taxon>
        <taxon>organismal metagenomes</taxon>
    </lineage>
</organism>
<name>A0A6C0IWL3_9ZZZZ</name>
<reference evidence="1" key="1">
    <citation type="journal article" date="2020" name="Nature">
        <title>Giant virus diversity and host interactions through global metagenomics.</title>
        <authorList>
            <person name="Schulz F."/>
            <person name="Roux S."/>
            <person name="Paez-Espino D."/>
            <person name="Jungbluth S."/>
            <person name="Walsh D.A."/>
            <person name="Denef V.J."/>
            <person name="McMahon K.D."/>
            <person name="Konstantinidis K.T."/>
            <person name="Eloe-Fadrosh E.A."/>
            <person name="Kyrpides N.C."/>
            <person name="Woyke T."/>
        </authorList>
    </citation>
    <scope>NUCLEOTIDE SEQUENCE</scope>
    <source>
        <strain evidence="1">GVMAG-M-3300025572-1</strain>
    </source>
</reference>
<dbReference type="AlphaFoldDB" id="A0A6C0IWL3"/>
<evidence type="ECO:0000313" key="1">
    <source>
        <dbReference type="EMBL" id="QHT97691.1"/>
    </source>
</evidence>
<sequence>MNFWHPAPEIDPILLAPLEEDAFEQLLRELVEQGSELDEALTSDGGLTILERILIILKNENDYSCIRLSSGWFCSAAWYYLNLFRIEDLAWIS</sequence>
<proteinExistence type="predicted"/>
<accession>A0A6C0IWL3</accession>